<dbReference type="Proteomes" id="UP000008909">
    <property type="component" value="Unassembled WGS sequence"/>
</dbReference>
<evidence type="ECO:0000256" key="1">
    <source>
        <dbReference type="ARBA" id="ARBA00004141"/>
    </source>
</evidence>
<dbReference type="InterPro" id="IPR003689">
    <property type="entry name" value="ZIP"/>
</dbReference>
<reference evidence="9" key="1">
    <citation type="journal article" date="2011" name="Genome Biol.">
        <title>The draft genome of the carcinogenic human liver fluke Clonorchis sinensis.</title>
        <authorList>
            <person name="Wang X."/>
            <person name="Chen W."/>
            <person name="Huang Y."/>
            <person name="Sun J."/>
            <person name="Men J."/>
            <person name="Liu H."/>
            <person name="Luo F."/>
            <person name="Guo L."/>
            <person name="Lv X."/>
            <person name="Deng C."/>
            <person name="Zhou C."/>
            <person name="Fan Y."/>
            <person name="Li X."/>
            <person name="Huang L."/>
            <person name="Hu Y."/>
            <person name="Liang C."/>
            <person name="Hu X."/>
            <person name="Xu J."/>
            <person name="Yu X."/>
        </authorList>
    </citation>
    <scope>NUCLEOTIDE SEQUENCE [LARGE SCALE GENOMIC DNA]</scope>
    <source>
        <strain evidence="9">Henan</strain>
    </source>
</reference>
<feature type="transmembrane region" description="Helical" evidence="8">
    <location>
        <begin position="93"/>
        <end position="115"/>
    </location>
</feature>
<dbReference type="GO" id="GO:0016020">
    <property type="term" value="C:membrane"/>
    <property type="evidence" value="ECO:0007669"/>
    <property type="project" value="UniProtKB-SubCell"/>
</dbReference>
<keyword evidence="2" id="KW-0813">Transport</keyword>
<dbReference type="PANTHER" id="PTHR16950:SF25">
    <property type="entry name" value="ZINC TRANSPORTER SLC39A7"/>
    <property type="match status" value="1"/>
</dbReference>
<organism evidence="9 10">
    <name type="scientific">Clonorchis sinensis</name>
    <name type="common">Chinese liver fluke</name>
    <dbReference type="NCBI Taxonomy" id="79923"/>
    <lineage>
        <taxon>Eukaryota</taxon>
        <taxon>Metazoa</taxon>
        <taxon>Spiralia</taxon>
        <taxon>Lophotrochozoa</taxon>
        <taxon>Platyhelminthes</taxon>
        <taxon>Trematoda</taxon>
        <taxon>Digenea</taxon>
        <taxon>Opisthorchiida</taxon>
        <taxon>Opisthorchiata</taxon>
        <taxon>Opisthorchiidae</taxon>
        <taxon>Clonorchis</taxon>
    </lineage>
</organism>
<evidence type="ECO:0000256" key="6">
    <source>
        <dbReference type="ARBA" id="ARBA00038485"/>
    </source>
</evidence>
<evidence type="ECO:0000256" key="3">
    <source>
        <dbReference type="ARBA" id="ARBA00022692"/>
    </source>
</evidence>
<feature type="transmembrane region" description="Helical" evidence="8">
    <location>
        <begin position="366"/>
        <end position="388"/>
    </location>
</feature>
<dbReference type="Pfam" id="PF02535">
    <property type="entry name" value="Zip"/>
    <property type="match status" value="1"/>
</dbReference>
<reference key="2">
    <citation type="submission" date="2011-10" db="EMBL/GenBank/DDBJ databases">
        <title>The genome and transcriptome sequence of Clonorchis sinensis provide insights into the carcinogenic liver fluke.</title>
        <authorList>
            <person name="Wang X."/>
            <person name="Huang Y."/>
            <person name="Chen W."/>
            <person name="Liu H."/>
            <person name="Guo L."/>
            <person name="Chen Y."/>
            <person name="Luo F."/>
            <person name="Zhou W."/>
            <person name="Sun J."/>
            <person name="Mao Q."/>
            <person name="Liang P."/>
            <person name="Zhou C."/>
            <person name="Tian Y."/>
            <person name="Men J."/>
            <person name="Lv X."/>
            <person name="Huang L."/>
            <person name="Zhou J."/>
            <person name="Hu Y."/>
            <person name="Li R."/>
            <person name="Zhang F."/>
            <person name="Lei H."/>
            <person name="Li X."/>
            <person name="Hu X."/>
            <person name="Liang C."/>
            <person name="Xu J."/>
            <person name="Wu Z."/>
            <person name="Yu X."/>
        </authorList>
    </citation>
    <scope>NUCLEOTIDE SEQUENCE</scope>
    <source>
        <strain>Henan</strain>
    </source>
</reference>
<evidence type="ECO:0000256" key="5">
    <source>
        <dbReference type="ARBA" id="ARBA00023136"/>
    </source>
</evidence>
<evidence type="ECO:0000256" key="7">
    <source>
        <dbReference type="SAM" id="MobiDB-lite"/>
    </source>
</evidence>
<feature type="transmembrane region" description="Helical" evidence="8">
    <location>
        <begin position="409"/>
        <end position="428"/>
    </location>
</feature>
<accession>G7YTJ4</accession>
<proteinExistence type="inferred from homology"/>
<dbReference type="PANTHER" id="PTHR16950">
    <property type="entry name" value="ZINC TRANSPORTER SLC39A7 HISTIDINE-RICH MEMBRANE PROTEIN KE4"/>
    <property type="match status" value="1"/>
</dbReference>
<evidence type="ECO:0000256" key="8">
    <source>
        <dbReference type="SAM" id="Phobius"/>
    </source>
</evidence>
<dbReference type="AlphaFoldDB" id="G7YTJ4"/>
<dbReference type="GO" id="GO:0006882">
    <property type="term" value="P:intracellular zinc ion homeostasis"/>
    <property type="evidence" value="ECO:0007669"/>
    <property type="project" value="TreeGrafter"/>
</dbReference>
<keyword evidence="10" id="KW-1185">Reference proteome</keyword>
<feature type="transmembrane region" description="Helical" evidence="8">
    <location>
        <begin position="174"/>
        <end position="191"/>
    </location>
</feature>
<gene>
    <name evidence="9" type="ORF">CLF_110488</name>
</gene>
<comment type="subcellular location">
    <subcellularLocation>
        <location evidence="1">Membrane</location>
        <topology evidence="1">Multi-pass membrane protein</topology>
    </subcellularLocation>
</comment>
<evidence type="ECO:0000313" key="9">
    <source>
        <dbReference type="EMBL" id="GAA56274.1"/>
    </source>
</evidence>
<dbReference type="GO" id="GO:0005385">
    <property type="term" value="F:zinc ion transmembrane transporter activity"/>
    <property type="evidence" value="ECO:0007669"/>
    <property type="project" value="TreeGrafter"/>
</dbReference>
<keyword evidence="5 8" id="KW-0472">Membrane</keyword>
<evidence type="ECO:0000256" key="2">
    <source>
        <dbReference type="ARBA" id="ARBA00022448"/>
    </source>
</evidence>
<comment type="similarity">
    <text evidence="6">Belongs to the ZIP transporter (TC 2.A.5) family. KE4/Catsup subfamily.</text>
</comment>
<name>G7YTJ4_CLOSI</name>
<feature type="region of interest" description="Disordered" evidence="7">
    <location>
        <begin position="202"/>
        <end position="251"/>
    </location>
</feature>
<protein>
    <submittedName>
        <fullName evidence="9">Zinc transporter SLC39A7</fullName>
    </submittedName>
</protein>
<keyword evidence="3 8" id="KW-0812">Transmembrane</keyword>
<feature type="transmembrane region" description="Helical" evidence="8">
    <location>
        <begin position="322"/>
        <end position="346"/>
    </location>
</feature>
<evidence type="ECO:0000256" key="4">
    <source>
        <dbReference type="ARBA" id="ARBA00022989"/>
    </source>
</evidence>
<keyword evidence="4 8" id="KW-1133">Transmembrane helix</keyword>
<feature type="compositionally biased region" description="Polar residues" evidence="7">
    <location>
        <begin position="212"/>
        <end position="222"/>
    </location>
</feature>
<evidence type="ECO:0000313" key="10">
    <source>
        <dbReference type="Proteomes" id="UP000008909"/>
    </source>
</evidence>
<sequence>MLKERNGRVISNLVLLTRPTVPCNVHLGILHLLKMSHTPVLLFLLCALTVSSHEDHNEPAQFKYSWKANTQLPKPAGARILKHSLRSESAQQLWLETSSAVLLISVAPFLSLVILPDLNKYQGLLKVLLAFAAGGLLGDAFLHLIPHAIDNGHTHDDHDHMHDVTGKGHDHTRHMIVGLSVVAGIFVFLCIEKSIRLMQHGHSGHSHSVSVPEQQSHVSAEINNGKSKKNKKAGGDEALQKREKKNKAHGPASEFKVTGYLNLAADFTHNFTDGLAVGASFLISRNVGMVTTLTVLLHELPHEIGDYAILIRSGCSARKAMFLQLFTAIGAALGSFLSLAAAGVGMDQVGIKFDVPLLTEDLITTYVLPFTAGGFIYIAMTSVLPDLLSPDEIVTKRSSGFLARMTQSIIEVFAVVGGIAMMAGLGAMEQ</sequence>
<dbReference type="EMBL" id="DF144204">
    <property type="protein sequence ID" value="GAA56274.1"/>
    <property type="molecule type" value="Genomic_DNA"/>
</dbReference>
<feature type="transmembrane region" description="Helical" evidence="8">
    <location>
        <begin position="127"/>
        <end position="149"/>
    </location>
</feature>